<gene>
    <name evidence="1" type="ORF">RRG08_066893</name>
</gene>
<sequence length="69" mass="7378">MTRREVTSKAGIKESASMTTEAALAISQLRTQSKFLKSSGLTLPNHEVTSVVLALPTGHHTPVHATVRP</sequence>
<dbReference type="Proteomes" id="UP001283361">
    <property type="component" value="Unassembled WGS sequence"/>
</dbReference>
<proteinExistence type="predicted"/>
<keyword evidence="2" id="KW-1185">Reference proteome</keyword>
<protein>
    <submittedName>
        <fullName evidence="1">Uncharacterized protein</fullName>
    </submittedName>
</protein>
<organism evidence="1 2">
    <name type="scientific">Elysia crispata</name>
    <name type="common">lettuce slug</name>
    <dbReference type="NCBI Taxonomy" id="231223"/>
    <lineage>
        <taxon>Eukaryota</taxon>
        <taxon>Metazoa</taxon>
        <taxon>Spiralia</taxon>
        <taxon>Lophotrochozoa</taxon>
        <taxon>Mollusca</taxon>
        <taxon>Gastropoda</taxon>
        <taxon>Heterobranchia</taxon>
        <taxon>Euthyneura</taxon>
        <taxon>Panpulmonata</taxon>
        <taxon>Sacoglossa</taxon>
        <taxon>Placobranchoidea</taxon>
        <taxon>Plakobranchidae</taxon>
        <taxon>Elysia</taxon>
    </lineage>
</organism>
<reference evidence="1" key="1">
    <citation type="journal article" date="2023" name="G3 (Bethesda)">
        <title>A reference genome for the long-term kleptoplast-retaining sea slug Elysia crispata morphotype clarki.</title>
        <authorList>
            <person name="Eastman K.E."/>
            <person name="Pendleton A.L."/>
            <person name="Shaikh M.A."/>
            <person name="Suttiyut T."/>
            <person name="Ogas R."/>
            <person name="Tomko P."/>
            <person name="Gavelis G."/>
            <person name="Widhalm J.R."/>
            <person name="Wisecaver J.H."/>
        </authorList>
    </citation>
    <scope>NUCLEOTIDE SEQUENCE</scope>
    <source>
        <strain evidence="1">ECLA1</strain>
    </source>
</reference>
<dbReference type="AlphaFoldDB" id="A0AAE0Z4R5"/>
<accession>A0AAE0Z4R5</accession>
<name>A0AAE0Z4R5_9GAST</name>
<dbReference type="EMBL" id="JAWDGP010004652">
    <property type="protein sequence ID" value="KAK3762753.1"/>
    <property type="molecule type" value="Genomic_DNA"/>
</dbReference>
<evidence type="ECO:0000313" key="2">
    <source>
        <dbReference type="Proteomes" id="UP001283361"/>
    </source>
</evidence>
<comment type="caution">
    <text evidence="1">The sequence shown here is derived from an EMBL/GenBank/DDBJ whole genome shotgun (WGS) entry which is preliminary data.</text>
</comment>
<evidence type="ECO:0000313" key="1">
    <source>
        <dbReference type="EMBL" id="KAK3762753.1"/>
    </source>
</evidence>